<feature type="binding site" evidence="7">
    <location>
        <position position="145"/>
    </location>
    <ligand>
        <name>Fe cation</name>
        <dbReference type="ChEBI" id="CHEBI:24875"/>
        <note>catalytic</note>
    </ligand>
</feature>
<proteinExistence type="inferred from homology"/>
<evidence type="ECO:0000313" key="9">
    <source>
        <dbReference type="Proteomes" id="UP000542125"/>
    </source>
</evidence>
<dbReference type="InterPro" id="IPR010300">
    <property type="entry name" value="CDO_1"/>
</dbReference>
<accession>A0A7Y9IRS1</accession>
<comment type="caution">
    <text evidence="8">The sequence shown here is derived from an EMBL/GenBank/DDBJ whole genome shotgun (WGS) entry which is preliminary data.</text>
</comment>
<dbReference type="SUPFAM" id="SSF51182">
    <property type="entry name" value="RmlC-like cupins"/>
    <property type="match status" value="1"/>
</dbReference>
<protein>
    <submittedName>
        <fullName evidence="8">Putative metal-dependent enzyme (Double-stranded beta helix superfamily)</fullName>
    </submittedName>
</protein>
<dbReference type="GO" id="GO:0008198">
    <property type="term" value="F:ferrous iron binding"/>
    <property type="evidence" value="ECO:0007669"/>
    <property type="project" value="TreeGrafter"/>
</dbReference>
<keyword evidence="6" id="KW-0883">Thioether bond</keyword>
<keyword evidence="2 7" id="KW-0479">Metal-binding</keyword>
<dbReference type="Pfam" id="PF05995">
    <property type="entry name" value="CDO_I"/>
    <property type="match status" value="1"/>
</dbReference>
<keyword evidence="5 7" id="KW-0408">Iron</keyword>
<organism evidence="8 9">
    <name type="scientific">Pigmentiphaga litoralis</name>
    <dbReference type="NCBI Taxonomy" id="516702"/>
    <lineage>
        <taxon>Bacteria</taxon>
        <taxon>Pseudomonadati</taxon>
        <taxon>Pseudomonadota</taxon>
        <taxon>Betaproteobacteria</taxon>
        <taxon>Burkholderiales</taxon>
        <taxon>Alcaligenaceae</taxon>
        <taxon>Pigmentiphaga</taxon>
    </lineage>
</organism>
<evidence type="ECO:0000256" key="5">
    <source>
        <dbReference type="ARBA" id="ARBA00023004"/>
    </source>
</evidence>
<evidence type="ECO:0000256" key="4">
    <source>
        <dbReference type="ARBA" id="ARBA00023002"/>
    </source>
</evidence>
<keyword evidence="3" id="KW-0223">Dioxygenase</keyword>
<dbReference type="InterPro" id="IPR011051">
    <property type="entry name" value="RmlC_Cupin_sf"/>
</dbReference>
<reference evidence="8 9" key="1">
    <citation type="submission" date="2020-07" db="EMBL/GenBank/DDBJ databases">
        <title>Genomic Encyclopedia of Type Strains, Phase IV (KMG-V): Genome sequencing to study the core and pangenomes of soil and plant-associated prokaryotes.</title>
        <authorList>
            <person name="Whitman W."/>
        </authorList>
    </citation>
    <scope>NUCLEOTIDE SEQUENCE [LARGE SCALE GENOMIC DNA]</scope>
    <source>
        <strain evidence="8 9">SAS40</strain>
    </source>
</reference>
<evidence type="ECO:0000256" key="1">
    <source>
        <dbReference type="ARBA" id="ARBA00006622"/>
    </source>
</evidence>
<dbReference type="PANTHER" id="PTHR12918">
    <property type="entry name" value="CYSTEINE DIOXYGENASE"/>
    <property type="match status" value="1"/>
</dbReference>
<dbReference type="AlphaFoldDB" id="A0A7Y9IRS1"/>
<evidence type="ECO:0000256" key="7">
    <source>
        <dbReference type="PIRSR" id="PIRSR610300-51"/>
    </source>
</evidence>
<dbReference type="GO" id="GO:0019448">
    <property type="term" value="P:L-cysteine catabolic process"/>
    <property type="evidence" value="ECO:0007669"/>
    <property type="project" value="TreeGrafter"/>
</dbReference>
<dbReference type="CDD" id="cd10548">
    <property type="entry name" value="cupin_CDO"/>
    <property type="match status" value="1"/>
</dbReference>
<evidence type="ECO:0000313" key="8">
    <source>
        <dbReference type="EMBL" id="NYE81875.1"/>
    </source>
</evidence>
<feature type="binding site" evidence="7">
    <location>
        <position position="94"/>
    </location>
    <ligand>
        <name>Fe cation</name>
        <dbReference type="ChEBI" id="CHEBI:24875"/>
        <note>catalytic</note>
    </ligand>
</feature>
<dbReference type="RefSeq" id="WP_179584227.1">
    <property type="nucleotide sequence ID" value="NZ_JACBYR010000001.1"/>
</dbReference>
<sequence>MATMEVDGSKQNEALCVLADEIRHACAGCTDDIPHALQRALQSAIAQPTFLNAAQRVGRADSYARHLLYADDAGRFSVVAIVWGAGQFSPVHGHHTWCSYAVVAGTLQEECYAWSPDCRGVRLQERRTRCVGDITFTYAGIQEAHRLGNPGGEDAVSIHIYGIDSPRVATHVNRLVQAVQ</sequence>
<keyword evidence="4" id="KW-0560">Oxidoreductase</keyword>
<keyword evidence="9" id="KW-1185">Reference proteome</keyword>
<evidence type="ECO:0000256" key="3">
    <source>
        <dbReference type="ARBA" id="ARBA00022964"/>
    </source>
</evidence>
<comment type="similarity">
    <text evidence="1">Belongs to the cysteine dioxygenase family.</text>
</comment>
<dbReference type="GO" id="GO:0017172">
    <property type="term" value="F:cysteine dioxygenase activity"/>
    <property type="evidence" value="ECO:0007669"/>
    <property type="project" value="TreeGrafter"/>
</dbReference>
<evidence type="ECO:0000256" key="2">
    <source>
        <dbReference type="ARBA" id="ARBA00022723"/>
    </source>
</evidence>
<feature type="cross-link" description="3'-(S-cysteinyl)-tyrosine (Cys-Tyr)" evidence="6">
    <location>
        <begin position="98"/>
        <end position="161"/>
    </location>
</feature>
<evidence type="ECO:0000256" key="6">
    <source>
        <dbReference type="PIRSR" id="PIRSR610300-50"/>
    </source>
</evidence>
<dbReference type="EMBL" id="JACBYR010000001">
    <property type="protein sequence ID" value="NYE81875.1"/>
    <property type="molecule type" value="Genomic_DNA"/>
</dbReference>
<dbReference type="Proteomes" id="UP000542125">
    <property type="component" value="Unassembled WGS sequence"/>
</dbReference>
<gene>
    <name evidence="8" type="ORF">FHW18_001146</name>
</gene>
<dbReference type="Gene3D" id="2.60.120.10">
    <property type="entry name" value="Jelly Rolls"/>
    <property type="match status" value="1"/>
</dbReference>
<feature type="binding site" evidence="7">
    <location>
        <position position="92"/>
    </location>
    <ligand>
        <name>Fe cation</name>
        <dbReference type="ChEBI" id="CHEBI:24875"/>
        <note>catalytic</note>
    </ligand>
</feature>
<dbReference type="InterPro" id="IPR014710">
    <property type="entry name" value="RmlC-like_jellyroll"/>
</dbReference>
<name>A0A7Y9IRS1_9BURK</name>
<dbReference type="PANTHER" id="PTHR12918:SF1">
    <property type="entry name" value="CYSTEINE DIOXYGENASE TYPE 1"/>
    <property type="match status" value="1"/>
</dbReference>